<gene>
    <name evidence="2" type="ORF">D7V88_08290</name>
</gene>
<proteinExistence type="predicted"/>
<evidence type="ECO:0000259" key="1">
    <source>
        <dbReference type="Pfam" id="PF09359"/>
    </source>
</evidence>
<dbReference type="RefSeq" id="WP_120540067.1">
    <property type="nucleotide sequence ID" value="NZ_RAVZ01000038.1"/>
</dbReference>
<dbReference type="OrthoDB" id="5380777at2"/>
<name>A0A3A8JQB2_9BACT</name>
<dbReference type="AlphaFoldDB" id="A0A3A8JQB2"/>
<sequence length="239" mass="25760">MISFAEGEVTKLRREFKVVLQGTEAGAVCARLSQELGGGLPPPTRIVSVYFDKPGYPLAERAILTPDNCIKVRTKEYSPDVGTAGRERVVLEVKRERGGLTQKRRVWVPRAELGRAIRGGVSLLPLIAGGSLMPVLAVTYRRHVYQVSQAWRVTVDRDIGFHQVSPELALSPIALTVERLGMPLWEDSRVVVEVKHLGAALPGWLAALNPGGASAYSKFAEGMARVHAFASAGVGVVGG</sequence>
<organism evidence="2 3">
    <name type="scientific">Corallococcus terminator</name>
    <dbReference type="NCBI Taxonomy" id="2316733"/>
    <lineage>
        <taxon>Bacteria</taxon>
        <taxon>Pseudomonadati</taxon>
        <taxon>Myxococcota</taxon>
        <taxon>Myxococcia</taxon>
        <taxon>Myxococcales</taxon>
        <taxon>Cystobacterineae</taxon>
        <taxon>Myxococcaceae</taxon>
        <taxon>Corallococcus</taxon>
    </lineage>
</organism>
<feature type="domain" description="VTC" evidence="1">
    <location>
        <begin position="44"/>
        <end position="227"/>
    </location>
</feature>
<reference evidence="3" key="1">
    <citation type="submission" date="2018-09" db="EMBL/GenBank/DDBJ databases">
        <authorList>
            <person name="Livingstone P.G."/>
            <person name="Whitworth D.E."/>
        </authorList>
    </citation>
    <scope>NUCLEOTIDE SEQUENCE [LARGE SCALE GENOMIC DNA]</scope>
    <source>
        <strain evidence="3">CA054A</strain>
    </source>
</reference>
<accession>A0A3A8JQB2</accession>
<keyword evidence="3" id="KW-1185">Reference proteome</keyword>
<evidence type="ECO:0000313" key="2">
    <source>
        <dbReference type="EMBL" id="RKG91823.1"/>
    </source>
</evidence>
<dbReference type="EMBL" id="RAVZ01000038">
    <property type="protein sequence ID" value="RKG91823.1"/>
    <property type="molecule type" value="Genomic_DNA"/>
</dbReference>
<protein>
    <submittedName>
        <fullName evidence="2">VTC domain-containing protein</fullName>
    </submittedName>
</protein>
<dbReference type="Pfam" id="PF09359">
    <property type="entry name" value="VTC"/>
    <property type="match status" value="1"/>
</dbReference>
<comment type="caution">
    <text evidence="2">The sequence shown here is derived from an EMBL/GenBank/DDBJ whole genome shotgun (WGS) entry which is preliminary data.</text>
</comment>
<dbReference type="Proteomes" id="UP000268094">
    <property type="component" value="Unassembled WGS sequence"/>
</dbReference>
<evidence type="ECO:0000313" key="3">
    <source>
        <dbReference type="Proteomes" id="UP000268094"/>
    </source>
</evidence>
<dbReference type="InterPro" id="IPR018966">
    <property type="entry name" value="VTC_domain"/>
</dbReference>